<proteinExistence type="predicted"/>
<dbReference type="Gene3D" id="3.40.50.620">
    <property type="entry name" value="HUPs"/>
    <property type="match status" value="1"/>
</dbReference>
<reference evidence="1 2" key="1">
    <citation type="submission" date="2018-02" db="EMBL/GenBank/DDBJ databases">
        <title>Reclassifiation of [Polyangium] brachysporum DSM 7029 as Guopingzhaonella breviflexa gen. nov., sp. nov., a member of the family Comamonadaceae.</title>
        <authorList>
            <person name="Tang B."/>
        </authorList>
    </citation>
    <scope>NUCLEOTIDE SEQUENCE [LARGE SCALE GENOMIC DNA]</scope>
    <source>
        <strain evidence="1 2">BCRC 80649</strain>
    </source>
</reference>
<dbReference type="OrthoDB" id="5288100at2"/>
<dbReference type="PANTHER" id="PTHR38657:SF1">
    <property type="entry name" value="SLR1343 PROTEIN"/>
    <property type="match status" value="1"/>
</dbReference>
<evidence type="ECO:0000313" key="2">
    <source>
        <dbReference type="Proteomes" id="UP000238605"/>
    </source>
</evidence>
<dbReference type="SUPFAM" id="SSF48173">
    <property type="entry name" value="Cryptochrome/photolyase FAD-binding domain"/>
    <property type="match status" value="1"/>
</dbReference>
<name>A0A2S5SUG4_9BURK</name>
<dbReference type="RefSeq" id="WP_104302657.1">
    <property type="nucleotide sequence ID" value="NZ_PSNX01000008.1"/>
</dbReference>
<dbReference type="GO" id="GO:0016829">
    <property type="term" value="F:lyase activity"/>
    <property type="evidence" value="ECO:0007669"/>
    <property type="project" value="UniProtKB-KW"/>
</dbReference>
<keyword evidence="2" id="KW-1185">Reference proteome</keyword>
<comment type="caution">
    <text evidence="1">The sequence shown here is derived from an EMBL/GenBank/DDBJ whole genome shotgun (WGS) entry which is preliminary data.</text>
</comment>
<dbReference type="InterPro" id="IPR052551">
    <property type="entry name" value="UV-DNA_repair_photolyase"/>
</dbReference>
<dbReference type="EMBL" id="PSNX01000008">
    <property type="protein sequence ID" value="PPE66373.1"/>
    <property type="molecule type" value="Genomic_DNA"/>
</dbReference>
<dbReference type="InterPro" id="IPR007357">
    <property type="entry name" value="PhrB-like"/>
</dbReference>
<dbReference type="PANTHER" id="PTHR38657">
    <property type="entry name" value="SLR1343 PROTEIN"/>
    <property type="match status" value="1"/>
</dbReference>
<dbReference type="AlphaFoldDB" id="A0A2S5SUG4"/>
<dbReference type="InterPro" id="IPR036134">
    <property type="entry name" value="Crypto/Photolyase_FAD-like_sf"/>
</dbReference>
<dbReference type="Pfam" id="PF04244">
    <property type="entry name" value="DPRP"/>
    <property type="match status" value="1"/>
</dbReference>
<dbReference type="Gene3D" id="1.10.579.10">
    <property type="entry name" value="DNA Cyclobutane Dipyrimidine Photolyase, subunit A, domain 3"/>
    <property type="match status" value="1"/>
</dbReference>
<sequence>MGGRILLVLGDQLATDHPALTALDAARDRVLMIETAGEATAVWSHQARIALFLSAMRHHRDALRAQGWTVDYLDLDSEPPDAPAGLDHRLAEALQRLRPSELWVMEPGEWRIEQLLETTAAQAGVPLRWWADPHFLCTRERFARWAQGRQQLRMEHFYREMRREHRVLLDAQGQPEGGTWNFDADNRQPYPKGGPGAIPPPAWFPPDGITQEVLALVSRRFANHPGSLAHFAWPVTPDQARAALRRFIEHRLVGFGPYQDAMWTDTPWGWHSLLSSSLNLHLLDPREVIAAAEAAYREGRAPLSGVEGFIRQILGWREFIRGVYWLDMPGLRQANHYDHHRALPAWYWTGATRMACLRDALTQTLAHGYAHHIQRLMVTGLFGTLAEIEPRQVSDWYRAVYVDAVEWVESPNTLGMALHANGGRFTSKPYVASGAYIDRQSNLCKMCEYRPKEKTGPRACPFTTLYWYFLDNHRLALRANPRTRPMTMHLDRWSEDERQALRESALERLHRLDEL</sequence>
<organism evidence="1 2">
    <name type="scientific">Caldimonas caldifontis</name>
    <dbReference type="NCBI Taxonomy" id="1452508"/>
    <lineage>
        <taxon>Bacteria</taxon>
        <taxon>Pseudomonadati</taxon>
        <taxon>Pseudomonadota</taxon>
        <taxon>Betaproteobacteria</taxon>
        <taxon>Burkholderiales</taxon>
        <taxon>Sphaerotilaceae</taxon>
        <taxon>Caldimonas</taxon>
    </lineage>
</organism>
<dbReference type="InterPro" id="IPR014729">
    <property type="entry name" value="Rossmann-like_a/b/a_fold"/>
</dbReference>
<protein>
    <submittedName>
        <fullName evidence="1">Cryptochrome/photolyase family protein</fullName>
    </submittedName>
</protein>
<dbReference type="Proteomes" id="UP000238605">
    <property type="component" value="Unassembled WGS sequence"/>
</dbReference>
<accession>A0A2S5SUG4</accession>
<keyword evidence="1" id="KW-0456">Lyase</keyword>
<dbReference type="Gene3D" id="1.10.10.1710">
    <property type="entry name" value="Deoxyribodipyrimidine photolyase-related"/>
    <property type="match status" value="1"/>
</dbReference>
<evidence type="ECO:0000313" key="1">
    <source>
        <dbReference type="EMBL" id="PPE66373.1"/>
    </source>
</evidence>
<dbReference type="Gene3D" id="1.25.40.80">
    <property type="match status" value="1"/>
</dbReference>
<gene>
    <name evidence="1" type="ORF">C1704_09885</name>
</gene>